<dbReference type="InterPro" id="IPR036388">
    <property type="entry name" value="WH-like_DNA-bd_sf"/>
</dbReference>
<evidence type="ECO:0008006" key="3">
    <source>
        <dbReference type="Google" id="ProtNLM"/>
    </source>
</evidence>
<accession>A0A2N2E2M3</accession>
<protein>
    <recommendedName>
        <fullName evidence="3">HTH arsR-type domain-containing protein</fullName>
    </recommendedName>
</protein>
<dbReference type="Gene3D" id="1.10.10.10">
    <property type="entry name" value="Winged helix-like DNA-binding domain superfamily/Winged helix DNA-binding domain"/>
    <property type="match status" value="1"/>
</dbReference>
<gene>
    <name evidence="1" type="ORF">CVU83_00805</name>
</gene>
<evidence type="ECO:0000313" key="1">
    <source>
        <dbReference type="EMBL" id="PKM88967.1"/>
    </source>
</evidence>
<dbReference type="AlphaFoldDB" id="A0A2N2E2M3"/>
<evidence type="ECO:0000313" key="2">
    <source>
        <dbReference type="Proteomes" id="UP000233325"/>
    </source>
</evidence>
<name>A0A2N2E2M3_9BACT</name>
<dbReference type="EMBL" id="PHAH01000007">
    <property type="protein sequence ID" value="PKM88967.1"/>
    <property type="molecule type" value="Genomic_DNA"/>
</dbReference>
<reference evidence="1 2" key="1">
    <citation type="journal article" date="2017" name="ISME J.">
        <title>Potential for microbial H2 and metal transformations associated with novel bacteria and archaea in deep terrestrial subsurface sediments.</title>
        <authorList>
            <person name="Hernsdorf A.W."/>
            <person name="Amano Y."/>
            <person name="Miyakawa K."/>
            <person name="Ise K."/>
            <person name="Suzuki Y."/>
            <person name="Anantharaman K."/>
            <person name="Probst A."/>
            <person name="Burstein D."/>
            <person name="Thomas B.C."/>
            <person name="Banfield J.F."/>
        </authorList>
    </citation>
    <scope>NUCLEOTIDE SEQUENCE [LARGE SCALE GENOMIC DNA]</scope>
    <source>
        <strain evidence="1">HGW-Falkowbacteria-2</strain>
    </source>
</reference>
<organism evidence="1 2">
    <name type="scientific">Candidatus Falkowbacteria bacterium HGW-Falkowbacteria-2</name>
    <dbReference type="NCBI Taxonomy" id="2013769"/>
    <lineage>
        <taxon>Bacteria</taxon>
        <taxon>Candidatus Falkowiibacteriota</taxon>
    </lineage>
</organism>
<dbReference type="Proteomes" id="UP000233325">
    <property type="component" value="Unassembled WGS sequence"/>
</dbReference>
<comment type="caution">
    <text evidence="1">The sequence shown here is derived from an EMBL/GenBank/DDBJ whole genome shotgun (WGS) entry which is preliminary data.</text>
</comment>
<proteinExistence type="predicted"/>
<sequence>MLAQIFGSNARVKILKTFLSKPEQKYYTRQLARDLDLQVNSVRRELENLQAIGLLKLEEAPAAKETSTKTSASKDLETKSNKNEKKYLVVNRDFLLFNELKSLFAKANLLSCQDFIKEVSAAGDVKRMWLSGLFTGDLSSPTDLLAVGKIKKDAFLKRLHTLEADLNKEINYTMMDEDEYDYRTQINDIFLHKIRQSRHLKVIEPTEEEEAHHNL</sequence>